<dbReference type="InterPro" id="IPR003961">
    <property type="entry name" value="FN3_dom"/>
</dbReference>
<evidence type="ECO:0000313" key="2">
    <source>
        <dbReference type="EMBL" id="PSR34726.1"/>
    </source>
</evidence>
<dbReference type="Proteomes" id="UP000242972">
    <property type="component" value="Unassembled WGS sequence"/>
</dbReference>
<evidence type="ECO:0000259" key="1">
    <source>
        <dbReference type="PROSITE" id="PS50853"/>
    </source>
</evidence>
<dbReference type="AlphaFoldDB" id="A0A2T2XJQ5"/>
<gene>
    <name evidence="2" type="ORF">C7B46_04635</name>
</gene>
<accession>A0A2T2XJQ5</accession>
<dbReference type="InterPro" id="IPR013783">
    <property type="entry name" value="Ig-like_fold"/>
</dbReference>
<dbReference type="InterPro" id="IPR036116">
    <property type="entry name" value="FN3_sf"/>
</dbReference>
<protein>
    <recommendedName>
        <fullName evidence="1">Fibronectin type-III domain-containing protein</fullName>
    </recommendedName>
</protein>
<proteinExistence type="predicted"/>
<dbReference type="CDD" id="cd00063">
    <property type="entry name" value="FN3"/>
    <property type="match status" value="1"/>
</dbReference>
<name>A0A2T2XJQ5_9FIRM</name>
<organism evidence="2 3">
    <name type="scientific">Sulfobacillus benefaciens</name>
    <dbReference type="NCBI Taxonomy" id="453960"/>
    <lineage>
        <taxon>Bacteria</taxon>
        <taxon>Bacillati</taxon>
        <taxon>Bacillota</taxon>
        <taxon>Clostridia</taxon>
        <taxon>Eubacteriales</taxon>
        <taxon>Clostridiales Family XVII. Incertae Sedis</taxon>
        <taxon>Sulfobacillus</taxon>
    </lineage>
</organism>
<evidence type="ECO:0000313" key="3">
    <source>
        <dbReference type="Proteomes" id="UP000242972"/>
    </source>
</evidence>
<dbReference type="SUPFAM" id="SSF49265">
    <property type="entry name" value="Fibronectin type III"/>
    <property type="match status" value="1"/>
</dbReference>
<dbReference type="EMBL" id="PXYW01000007">
    <property type="protein sequence ID" value="PSR34726.1"/>
    <property type="molecule type" value="Genomic_DNA"/>
</dbReference>
<comment type="caution">
    <text evidence="2">The sequence shown here is derived from an EMBL/GenBank/DDBJ whole genome shotgun (WGS) entry which is preliminary data.</text>
</comment>
<dbReference type="Gene3D" id="2.60.40.10">
    <property type="entry name" value="Immunoglobulins"/>
    <property type="match status" value="1"/>
</dbReference>
<sequence length="323" mass="34859">MVHNSPPRRYARYLLGSAAAVSIMLVPIAYGAGWLADLSQVRPVLTELNQDQQQSVQQQKILAAGPPTSSPSPYRIATGAFHVTLTWAKVPLATSYIIYRAEGTQSFSHAVNIGQVSQPNREISFVDNTVTPGRSYTYWVAPNNAAGQGPTTPAVTVHTFLTWQEIFLTGARSAAPSTAQAWTQGGMGLLPKTAVKTRPIVWSVGTQLYSPFLFSPQASKSTWLTKRWTTWTLDDSSLQIVNTTKGIALLSAKPALTSLKSLTPGSWTPQDLALWYDAGSLQEAIVTPNSPSYPVAALILNRYGQAVALTSSQGSKVTLLTLR</sequence>
<feature type="domain" description="Fibronectin type-III" evidence="1">
    <location>
        <begin position="67"/>
        <end position="162"/>
    </location>
</feature>
<reference evidence="2 3" key="1">
    <citation type="journal article" date="2014" name="BMC Genomics">
        <title>Comparison of environmental and isolate Sulfobacillus genomes reveals diverse carbon, sulfur, nitrogen, and hydrogen metabolisms.</title>
        <authorList>
            <person name="Justice N.B."/>
            <person name="Norman A."/>
            <person name="Brown C.T."/>
            <person name="Singh A."/>
            <person name="Thomas B.C."/>
            <person name="Banfield J.F."/>
        </authorList>
    </citation>
    <scope>NUCLEOTIDE SEQUENCE [LARGE SCALE GENOMIC DNA]</scope>
    <source>
        <strain evidence="2">AMDSBA4</strain>
    </source>
</reference>
<dbReference type="PROSITE" id="PS50853">
    <property type="entry name" value="FN3"/>
    <property type="match status" value="1"/>
</dbReference>